<evidence type="ECO:0000259" key="3">
    <source>
        <dbReference type="Pfam" id="PF20148"/>
    </source>
</evidence>
<gene>
    <name evidence="5" type="ORF">Q8G51_03750</name>
</gene>
<name>A0AAW8AQJ7_ACILW</name>
<keyword evidence="1" id="KW-0677">Repeat</keyword>
<dbReference type="InterPro" id="IPR045351">
    <property type="entry name" value="DUF6531"/>
</dbReference>
<dbReference type="PRINTS" id="PR00394">
    <property type="entry name" value="RHSPROTEIN"/>
</dbReference>
<evidence type="ECO:0000256" key="2">
    <source>
        <dbReference type="SAM" id="SignalP"/>
    </source>
</evidence>
<evidence type="ECO:0000313" key="5">
    <source>
        <dbReference type="EMBL" id="MDP1446968.1"/>
    </source>
</evidence>
<dbReference type="Proteomes" id="UP001242129">
    <property type="component" value="Unassembled WGS sequence"/>
</dbReference>
<evidence type="ECO:0000256" key="1">
    <source>
        <dbReference type="ARBA" id="ARBA00022737"/>
    </source>
</evidence>
<protein>
    <submittedName>
        <fullName evidence="5">RHS repeat-associated core domain-containing protein</fullName>
    </submittedName>
</protein>
<accession>A0AAW8AQJ7</accession>
<organism evidence="5 6">
    <name type="scientific">Acinetobacter lwoffii</name>
    <dbReference type="NCBI Taxonomy" id="28090"/>
    <lineage>
        <taxon>Bacteria</taxon>
        <taxon>Pseudomonadati</taxon>
        <taxon>Pseudomonadota</taxon>
        <taxon>Gammaproteobacteria</taxon>
        <taxon>Moraxellales</taxon>
        <taxon>Moraxellaceae</taxon>
        <taxon>Acinetobacter</taxon>
    </lineage>
</organism>
<dbReference type="RefSeq" id="WP_305157696.1">
    <property type="nucleotide sequence ID" value="NZ_JAUUUQ010000220.1"/>
</dbReference>
<dbReference type="NCBIfam" id="TIGR03696">
    <property type="entry name" value="Rhs_assc_core"/>
    <property type="match status" value="1"/>
</dbReference>
<feature type="domain" description="Teneurin-like YD-shell" evidence="4">
    <location>
        <begin position="955"/>
        <end position="1221"/>
    </location>
</feature>
<dbReference type="Pfam" id="PF25023">
    <property type="entry name" value="TEN_YD-shell"/>
    <property type="match status" value="2"/>
</dbReference>
<dbReference type="InterPro" id="IPR006530">
    <property type="entry name" value="YD"/>
</dbReference>
<dbReference type="Pfam" id="PF05593">
    <property type="entry name" value="RHS_repeat"/>
    <property type="match status" value="2"/>
</dbReference>
<feature type="chain" id="PRO_5043566632" evidence="2">
    <location>
        <begin position="22"/>
        <end position="1389"/>
    </location>
</feature>
<dbReference type="Pfam" id="PF20148">
    <property type="entry name" value="DUF6531"/>
    <property type="match status" value="1"/>
</dbReference>
<comment type="caution">
    <text evidence="5">The sequence shown here is derived from an EMBL/GenBank/DDBJ whole genome shotgun (WGS) entry which is preliminary data.</text>
</comment>
<feature type="signal peptide" evidence="2">
    <location>
        <begin position="1"/>
        <end position="21"/>
    </location>
</feature>
<dbReference type="NCBIfam" id="TIGR01643">
    <property type="entry name" value="YD_repeat_2x"/>
    <property type="match status" value="2"/>
</dbReference>
<dbReference type="PANTHER" id="PTHR32305">
    <property type="match status" value="1"/>
</dbReference>
<dbReference type="InterPro" id="IPR050708">
    <property type="entry name" value="T6SS_VgrG/RHS"/>
</dbReference>
<sequence length="1389" mass="155902">MQQSHFLLILNLVFINNLAIANTTQLPVISVKATQDNFGCTTCLNQFRAYDAPGTSIPWVPPVFILPTINSNSSAEINCDKTNNPITISNGQKTQKEIDFTMKGEMPLEFIRFYNSRNSGASDFSKNGKWKHSYDYKLLRDDIGSFYRQNPEGIIELVRDHNNKNTAVLANFDAKLVEDEDFKNIFNINYTLTYNDGSVEVYHGGTGEILKKINSHGVGWTFKYNLSRNSDFIYVLDTLNVIHTSGKKITLKWSGDKIISATDANNNVYNYSYNGDRLEKVHYPANNSVKTYHYGENGAESQVLTGISVDGKRYNTYYYNGNQAIQSGRSDGTQTDKLTFGGNYTIVTNALGAISKYIYTDNNKNKLAKIERSGVSNCPNSSVSTTYDSNGYISSSTDWNGNTTEYTRDATGKVTQQITGIKGTDRSRITTIKYQWAPASNLLSKIERYGSYNSINNQPIDEVVYEYYPVTHLAKYRIKSVKQCSKQNTTICSITGYGYTFHSNGMLKDVAINNNGKTTTYNYDAVGDLTQTRNALGHITSYSNYNGLGQAGKITDANGLVTEFTYDARGRITIEKEILASNQVRTTTYQYGAFGVTQIERNGMRETINYNDNGTIASITHGVGNSITSGQYFTYSKLGKLLTIEYREGNNVRYSQANEHNQLGWTTADKGNNSQNIRYNYDANGNLIKKTDSLNKATTYQYDVFNQLNTQVNPDGNTIEYRYGGANELRFVKDARGTTTAYSYDGFGNLIMQSSQDTGVSSYEYDQNSNLIKLTRANNVVTTYTYDALNRRTKAQTGNEIQTWTYDNCTNGKGRLCAISDGITSKSYSYTKDGQLSVQITKTDGVSYPVYWTYDEYGRLIGESRASDGFKVSYHYDALSRVNSVKVKIQGIDQTVVSNIQYEPYGEIKNWTYGNGLIKTNTFDRDYRLTAIKTPTIQDLVYNYNNNNWLSKITNSQESNKTTTYSYDVLGQLTKSASPLYSESWTFDGNGNRLTRTGNTNLITNYQTSTANRLASTSTTEAKQFTYSSLGNLTKKTGHGGTVDYTYDGFNRLKTVKSGSVTNTYDYDVFNLRSRKMSSAGSINYVYAPDGRLLAESGLSATQTGGLGSVYIWLGGQVIGVVRGNKVNFVHSDHLGRPEVLTNVSKAVVWKAQTSSYDSSMVQSSIGQFNIGFPGQYYDTESGLWYNWNRYYDPSIGRYTQSDPIGLAGGLNTYAYVENDPINSTDENGLNRRVMNPSNGSSTINFQAASLINQIRRYDPSFSYSTVSPNYSPARYNRNDINILNQQLRELTSRTTCLPDSAWAGKAPHQVEPGIRYREQNRYNSRTGNMERSEVFYDQYGRQMRRIDYTNHGYGNRNDPKNYHSTPHTHLYEYGPGTVGGRNIMINHD</sequence>
<reference evidence="5" key="1">
    <citation type="submission" date="2023-07" db="EMBL/GenBank/DDBJ databases">
        <title>Dynamics of blaOXA-23 gene transmission in Acinetobacter spp. from contaminated veterinary surfaces.</title>
        <authorList>
            <person name="Moreira Da Silva J."/>
            <person name="Menezes J."/>
            <person name="Fernandes L."/>
            <person name="Marques C."/>
            <person name="Amaral A."/>
            <person name="Timofte D."/>
            <person name="Pomba C."/>
        </authorList>
    </citation>
    <scope>NUCLEOTIDE SEQUENCE</scope>
    <source>
        <strain evidence="5">CMVB11Z4A1</strain>
    </source>
</reference>
<dbReference type="InterPro" id="IPR031325">
    <property type="entry name" value="RHS_repeat"/>
</dbReference>
<feature type="domain" description="DUF6531" evidence="3">
    <location>
        <begin position="84"/>
        <end position="148"/>
    </location>
</feature>
<feature type="domain" description="Teneurin-like YD-shell" evidence="4">
    <location>
        <begin position="736"/>
        <end position="882"/>
    </location>
</feature>
<evidence type="ECO:0000259" key="4">
    <source>
        <dbReference type="Pfam" id="PF25023"/>
    </source>
</evidence>
<dbReference type="Gene3D" id="2.180.10.10">
    <property type="entry name" value="RHS repeat-associated core"/>
    <property type="match status" value="2"/>
</dbReference>
<proteinExistence type="predicted"/>
<dbReference type="PANTHER" id="PTHR32305:SF15">
    <property type="entry name" value="PROTEIN RHSA-RELATED"/>
    <property type="match status" value="1"/>
</dbReference>
<keyword evidence="2" id="KW-0732">Signal</keyword>
<dbReference type="InterPro" id="IPR022385">
    <property type="entry name" value="Rhs_assc_core"/>
</dbReference>
<dbReference type="InterPro" id="IPR056823">
    <property type="entry name" value="TEN-like_YD-shell"/>
</dbReference>
<evidence type="ECO:0000313" key="6">
    <source>
        <dbReference type="Proteomes" id="UP001242129"/>
    </source>
</evidence>
<dbReference type="EMBL" id="JAUUUS010000015">
    <property type="protein sequence ID" value="MDP1446968.1"/>
    <property type="molecule type" value="Genomic_DNA"/>
</dbReference>